<dbReference type="EMBL" id="JAYMGO010000018">
    <property type="protein sequence ID" value="KAL1256185.1"/>
    <property type="molecule type" value="Genomic_DNA"/>
</dbReference>
<protein>
    <submittedName>
        <fullName evidence="2">Uncharacterized protein</fullName>
    </submittedName>
</protein>
<feature type="region of interest" description="Disordered" evidence="1">
    <location>
        <begin position="97"/>
        <end position="205"/>
    </location>
</feature>
<dbReference type="Proteomes" id="UP001558613">
    <property type="component" value="Unassembled WGS sequence"/>
</dbReference>
<organism evidence="2 3">
    <name type="scientific">Cirrhinus molitorella</name>
    <name type="common">mud carp</name>
    <dbReference type="NCBI Taxonomy" id="172907"/>
    <lineage>
        <taxon>Eukaryota</taxon>
        <taxon>Metazoa</taxon>
        <taxon>Chordata</taxon>
        <taxon>Craniata</taxon>
        <taxon>Vertebrata</taxon>
        <taxon>Euteleostomi</taxon>
        <taxon>Actinopterygii</taxon>
        <taxon>Neopterygii</taxon>
        <taxon>Teleostei</taxon>
        <taxon>Ostariophysi</taxon>
        <taxon>Cypriniformes</taxon>
        <taxon>Cyprinidae</taxon>
        <taxon>Labeoninae</taxon>
        <taxon>Labeonini</taxon>
        <taxon>Cirrhinus</taxon>
    </lineage>
</organism>
<gene>
    <name evidence="2" type="ORF">QQF64_011730</name>
</gene>
<sequence length="205" mass="23064">MTSDVSFMLESALEQMDNIIAGSKAVVSADDVNSPAAQHASPVCPAHPSVLQLAEQLTFALEGQMCPEDKETLRRQMSSATAHTLLLWLDRRSEISRRRHGGPQGARPPRSLWPLALGPSPEKPLNTALVNKREQREENTFRNKKKNGLAREKRVEEEEEREGEKRGQLAEVKPDITDRCSKPDAQEPKPKAKLRRKTEKKRKDS</sequence>
<feature type="compositionally biased region" description="Basic and acidic residues" evidence="1">
    <location>
        <begin position="131"/>
        <end position="141"/>
    </location>
</feature>
<keyword evidence="3" id="KW-1185">Reference proteome</keyword>
<comment type="caution">
    <text evidence="2">The sequence shown here is derived from an EMBL/GenBank/DDBJ whole genome shotgun (WGS) entry which is preliminary data.</text>
</comment>
<feature type="compositionally biased region" description="Basic and acidic residues" evidence="1">
    <location>
        <begin position="149"/>
        <end position="190"/>
    </location>
</feature>
<accession>A0ABR3LUM2</accession>
<evidence type="ECO:0000313" key="3">
    <source>
        <dbReference type="Proteomes" id="UP001558613"/>
    </source>
</evidence>
<evidence type="ECO:0000313" key="2">
    <source>
        <dbReference type="EMBL" id="KAL1256185.1"/>
    </source>
</evidence>
<reference evidence="2 3" key="1">
    <citation type="submission" date="2023-09" db="EMBL/GenBank/DDBJ databases">
        <authorList>
            <person name="Wang M."/>
        </authorList>
    </citation>
    <scope>NUCLEOTIDE SEQUENCE [LARGE SCALE GENOMIC DNA]</scope>
    <source>
        <strain evidence="2">GT-2023</strain>
        <tissue evidence="2">Liver</tissue>
    </source>
</reference>
<feature type="compositionally biased region" description="Basic residues" evidence="1">
    <location>
        <begin position="191"/>
        <end position="205"/>
    </location>
</feature>
<name>A0ABR3LUM2_9TELE</name>
<evidence type="ECO:0000256" key="1">
    <source>
        <dbReference type="SAM" id="MobiDB-lite"/>
    </source>
</evidence>
<proteinExistence type="predicted"/>